<proteinExistence type="inferred from homology"/>
<comment type="similarity">
    <text evidence="2">Belongs to the bacterial PQQ dehydrogenase family.</text>
</comment>
<dbReference type="RefSeq" id="WP_161390014.1">
    <property type="nucleotide sequence ID" value="NZ_JBHSCP010000001.1"/>
</dbReference>
<dbReference type="PROSITE" id="PS51007">
    <property type="entry name" value="CYTC"/>
    <property type="match status" value="1"/>
</dbReference>
<evidence type="ECO:0000259" key="9">
    <source>
        <dbReference type="PROSITE" id="PS51007"/>
    </source>
</evidence>
<keyword evidence="4 8" id="KW-0479">Metal-binding</keyword>
<evidence type="ECO:0000256" key="1">
    <source>
        <dbReference type="ARBA" id="ARBA00001931"/>
    </source>
</evidence>
<evidence type="ECO:0000256" key="5">
    <source>
        <dbReference type="ARBA" id="ARBA00022729"/>
    </source>
</evidence>
<dbReference type="InterPro" id="IPR011047">
    <property type="entry name" value="Quinoprotein_ADH-like_sf"/>
</dbReference>
<dbReference type="GO" id="GO:0016491">
    <property type="term" value="F:oxidoreductase activity"/>
    <property type="evidence" value="ECO:0007669"/>
    <property type="project" value="UniProtKB-KW"/>
</dbReference>
<reference evidence="10 11" key="1">
    <citation type="submission" date="2019-12" db="EMBL/GenBank/DDBJ databases">
        <title>Genomic-based taxomic classification of the family Erythrobacteraceae.</title>
        <authorList>
            <person name="Xu L."/>
        </authorList>
    </citation>
    <scope>NUCLEOTIDE SEQUENCE [LARGE SCALE GENOMIC DNA]</scope>
    <source>
        <strain evidence="10 11">S36</strain>
    </source>
</reference>
<dbReference type="PANTHER" id="PTHR32303">
    <property type="entry name" value="QUINOPROTEIN ALCOHOL DEHYDROGENASE (CYTOCHROME C)"/>
    <property type="match status" value="1"/>
</dbReference>
<evidence type="ECO:0000256" key="3">
    <source>
        <dbReference type="ARBA" id="ARBA00022617"/>
    </source>
</evidence>
<evidence type="ECO:0000256" key="4">
    <source>
        <dbReference type="ARBA" id="ARBA00022723"/>
    </source>
</evidence>
<organism evidence="10 11">
    <name type="scientific">Croceibacterium xixiisoli</name>
    <dbReference type="NCBI Taxonomy" id="1476466"/>
    <lineage>
        <taxon>Bacteria</taxon>
        <taxon>Pseudomonadati</taxon>
        <taxon>Pseudomonadota</taxon>
        <taxon>Alphaproteobacteria</taxon>
        <taxon>Sphingomonadales</taxon>
        <taxon>Erythrobacteraceae</taxon>
        <taxon>Croceibacterium</taxon>
    </lineage>
</organism>
<dbReference type="OrthoDB" id="9794322at2"/>
<dbReference type="InterPro" id="IPR018391">
    <property type="entry name" value="PQQ_b-propeller_rpt"/>
</dbReference>
<comment type="cofactor">
    <cofactor evidence="1">
        <name>pyrroloquinoline quinone</name>
        <dbReference type="ChEBI" id="CHEBI:58442"/>
    </cofactor>
</comment>
<feature type="domain" description="Cytochrome c" evidence="9">
    <location>
        <begin position="49"/>
        <end position="128"/>
    </location>
</feature>
<dbReference type="Pfam" id="PF01011">
    <property type="entry name" value="PQQ"/>
    <property type="match status" value="2"/>
</dbReference>
<keyword evidence="5" id="KW-0732">Signal</keyword>
<evidence type="ECO:0000256" key="7">
    <source>
        <dbReference type="ARBA" id="ARBA00023004"/>
    </source>
</evidence>
<evidence type="ECO:0000256" key="2">
    <source>
        <dbReference type="ARBA" id="ARBA00008156"/>
    </source>
</evidence>
<dbReference type="Pfam" id="PF13442">
    <property type="entry name" value="Cytochrome_CBB3"/>
    <property type="match status" value="1"/>
</dbReference>
<dbReference type="SUPFAM" id="SSF46626">
    <property type="entry name" value="Cytochrome c"/>
    <property type="match status" value="1"/>
</dbReference>
<keyword evidence="7 8" id="KW-0408">Iron</keyword>
<dbReference type="InterPro" id="IPR002372">
    <property type="entry name" value="PQQ_rpt_dom"/>
</dbReference>
<gene>
    <name evidence="10" type="ORF">GRI97_05115</name>
</gene>
<dbReference type="Gene3D" id="1.10.760.10">
    <property type="entry name" value="Cytochrome c-like domain"/>
    <property type="match status" value="1"/>
</dbReference>
<dbReference type="SUPFAM" id="SSF50998">
    <property type="entry name" value="Quinoprotein alcohol dehydrogenase-like"/>
    <property type="match status" value="1"/>
</dbReference>
<keyword evidence="11" id="KW-1185">Reference proteome</keyword>
<name>A0A6I4TR55_9SPHN</name>
<sequence>MRSFVRGRSSPPLSAMGVVLALGSLSWAGFSLAGATTAGAQSGGGSFSAQVQLGEQAYTTNCAACHGPDLAGGQFATTLKGPTFLAKWGEAPAGDLFRYLRTSMPPGNAGTLPDETYAALTALILNRNGGTASAALAHVPEQLAGFTLPAKPEEGARVSELGIGGISTRYPMPAGPTPPDRFANYQPVTQAMLSDPAPENWMSWRRGHNGQGYSPLAQIDTGNVGQLRLAWAQALPMGETTNEPLVRDGVLYVFGYGDQVFAFDAASGTMLWNYKRAVPEGTSLTSKKTLALYGDKIFAATSDLHLIALDARTGRQVWDVPITDKTGFRNPGGPLAADGVIMQGLTTQQPGGGLIAGFDAETGRHLWTFDTVAKAGTPGGDTWNGLPDNERRGGSVWTSGTYDAESGLALWGVAQTYDTGPLRDREPGENNDGLYTNSTLAFEPRSGRLAWHYQHMKNDQYDLDWVFDRVIGTINVGGQDHRAVITGGKEGLFDALDVATGRYLTTVDMGLQDFIIAIDPVTGDKTVDPKLVPGRDKGPVFVCPHAGGGRNWSSTSFNPQSRALFVNARDVCMEMVPAETGFLTSGVNVLYSPPADGDGNYGVLQNLDVGSGKITWEVRRRAPYDMGILSTAGGLLFTGGMDRQFIAYDQADGRELWRTGVAGIPNGSPITFSVDGRQYVAMVTGAGNPLAFGLPAAFTPEIPLPPVNGSALYVFALPEKN</sequence>
<accession>A0A6I4TR55</accession>
<dbReference type="Gene3D" id="2.140.10.10">
    <property type="entry name" value="Quinoprotein alcohol dehydrogenase-like superfamily"/>
    <property type="match status" value="1"/>
</dbReference>
<protein>
    <submittedName>
        <fullName evidence="10">PQQ-binding-like beta-propeller repeat protein</fullName>
    </submittedName>
</protein>
<keyword evidence="3 8" id="KW-0349">Heme</keyword>
<evidence type="ECO:0000313" key="11">
    <source>
        <dbReference type="Proteomes" id="UP000469430"/>
    </source>
</evidence>
<dbReference type="SMART" id="SM00564">
    <property type="entry name" value="PQQ"/>
    <property type="match status" value="5"/>
</dbReference>
<evidence type="ECO:0000256" key="8">
    <source>
        <dbReference type="PROSITE-ProRule" id="PRU00433"/>
    </source>
</evidence>
<dbReference type="AlphaFoldDB" id="A0A6I4TR55"/>
<dbReference type="InterPro" id="IPR009056">
    <property type="entry name" value="Cyt_c-like_dom"/>
</dbReference>
<evidence type="ECO:0000313" key="10">
    <source>
        <dbReference type="EMBL" id="MXO98364.1"/>
    </source>
</evidence>
<dbReference type="GO" id="GO:0046872">
    <property type="term" value="F:metal ion binding"/>
    <property type="evidence" value="ECO:0007669"/>
    <property type="project" value="UniProtKB-KW"/>
</dbReference>
<dbReference type="EMBL" id="WTYJ01000001">
    <property type="protein sequence ID" value="MXO98364.1"/>
    <property type="molecule type" value="Genomic_DNA"/>
</dbReference>
<dbReference type="PANTHER" id="PTHR32303:SF20">
    <property type="entry name" value="QUINOPROTEIN ETHANOL DEHYDROGENASE"/>
    <property type="match status" value="1"/>
</dbReference>
<dbReference type="Proteomes" id="UP000469430">
    <property type="component" value="Unassembled WGS sequence"/>
</dbReference>
<comment type="caution">
    <text evidence="10">The sequence shown here is derived from an EMBL/GenBank/DDBJ whole genome shotgun (WGS) entry which is preliminary data.</text>
</comment>
<keyword evidence="6" id="KW-0560">Oxidoreductase</keyword>
<dbReference type="GO" id="GO:0009055">
    <property type="term" value="F:electron transfer activity"/>
    <property type="evidence" value="ECO:0007669"/>
    <property type="project" value="InterPro"/>
</dbReference>
<evidence type="ECO:0000256" key="6">
    <source>
        <dbReference type="ARBA" id="ARBA00023002"/>
    </source>
</evidence>
<dbReference type="InterPro" id="IPR036909">
    <property type="entry name" value="Cyt_c-like_dom_sf"/>
</dbReference>
<dbReference type="GO" id="GO:0020037">
    <property type="term" value="F:heme binding"/>
    <property type="evidence" value="ECO:0007669"/>
    <property type="project" value="InterPro"/>
</dbReference>